<accession>A0A2P2NP00</accession>
<organism evidence="1">
    <name type="scientific">Rhizophora mucronata</name>
    <name type="common">Asiatic mangrove</name>
    <dbReference type="NCBI Taxonomy" id="61149"/>
    <lineage>
        <taxon>Eukaryota</taxon>
        <taxon>Viridiplantae</taxon>
        <taxon>Streptophyta</taxon>
        <taxon>Embryophyta</taxon>
        <taxon>Tracheophyta</taxon>
        <taxon>Spermatophyta</taxon>
        <taxon>Magnoliopsida</taxon>
        <taxon>eudicotyledons</taxon>
        <taxon>Gunneridae</taxon>
        <taxon>Pentapetalae</taxon>
        <taxon>rosids</taxon>
        <taxon>fabids</taxon>
        <taxon>Malpighiales</taxon>
        <taxon>Rhizophoraceae</taxon>
        <taxon>Rhizophora</taxon>
    </lineage>
</organism>
<dbReference type="EMBL" id="GGEC01063729">
    <property type="protein sequence ID" value="MBX44213.1"/>
    <property type="molecule type" value="Transcribed_RNA"/>
</dbReference>
<evidence type="ECO:0000313" key="1">
    <source>
        <dbReference type="EMBL" id="MBX44213.1"/>
    </source>
</evidence>
<name>A0A2P2NP00_RHIMU</name>
<proteinExistence type="predicted"/>
<reference evidence="1" key="1">
    <citation type="submission" date="2018-02" db="EMBL/GenBank/DDBJ databases">
        <title>Rhizophora mucronata_Transcriptome.</title>
        <authorList>
            <person name="Meera S.P."/>
            <person name="Sreeshan A."/>
            <person name="Augustine A."/>
        </authorList>
    </citation>
    <scope>NUCLEOTIDE SEQUENCE</scope>
    <source>
        <tissue evidence="1">Leaf</tissue>
    </source>
</reference>
<dbReference type="AlphaFoldDB" id="A0A2P2NP00"/>
<protein>
    <submittedName>
        <fullName evidence="1">Uncharacterized protein</fullName>
    </submittedName>
</protein>
<sequence>MLYYCEPSSEKKESKKIFAMGFTDILPSPA</sequence>